<dbReference type="InterPro" id="IPR010985">
    <property type="entry name" value="Ribbon_hlx_hlx"/>
</dbReference>
<name>A0A1F6CBJ5_HANXR</name>
<feature type="region of interest" description="Disordered" evidence="1">
    <location>
        <begin position="61"/>
        <end position="80"/>
    </location>
</feature>
<dbReference type="EMBL" id="MFKF01000322">
    <property type="protein sequence ID" value="OGG46347.1"/>
    <property type="molecule type" value="Genomic_DNA"/>
</dbReference>
<gene>
    <name evidence="2" type="ORF">A3F84_13465</name>
</gene>
<sequence>MSTIRLHLPDSLHKQVRKLAEKESVSINQLITLALAEKISALMTEEYLEARAKRGSRKKFERAMEKVPKVEPEEYDRLPK</sequence>
<dbReference type="Proteomes" id="UP000178606">
    <property type="component" value="Unassembled WGS sequence"/>
</dbReference>
<dbReference type="SUPFAM" id="SSF47598">
    <property type="entry name" value="Ribbon-helix-helix"/>
    <property type="match status" value="1"/>
</dbReference>
<dbReference type="GO" id="GO:0006355">
    <property type="term" value="P:regulation of DNA-templated transcription"/>
    <property type="evidence" value="ECO:0007669"/>
    <property type="project" value="InterPro"/>
</dbReference>
<evidence type="ECO:0000256" key="1">
    <source>
        <dbReference type="SAM" id="MobiDB-lite"/>
    </source>
</evidence>
<evidence type="ECO:0000313" key="2">
    <source>
        <dbReference type="EMBL" id="OGG46347.1"/>
    </source>
</evidence>
<protein>
    <submittedName>
        <fullName evidence="2">CopG family transcriptional regulator</fullName>
    </submittedName>
</protein>
<proteinExistence type="predicted"/>
<organism evidence="2 3">
    <name type="scientific">Handelsmanbacteria sp. (strain RIFCSPLOWO2_12_FULL_64_10)</name>
    <dbReference type="NCBI Taxonomy" id="1817868"/>
    <lineage>
        <taxon>Bacteria</taxon>
        <taxon>Candidatus Handelsmaniibacteriota</taxon>
    </lineage>
</organism>
<dbReference type="Pfam" id="PF05534">
    <property type="entry name" value="HicB"/>
    <property type="match status" value="1"/>
</dbReference>
<reference evidence="2 3" key="1">
    <citation type="journal article" date="2016" name="Nat. Commun.">
        <title>Thousands of microbial genomes shed light on interconnected biogeochemical processes in an aquifer system.</title>
        <authorList>
            <person name="Anantharaman K."/>
            <person name="Brown C.T."/>
            <person name="Hug L.A."/>
            <person name="Sharon I."/>
            <person name="Castelle C.J."/>
            <person name="Probst A.J."/>
            <person name="Thomas B.C."/>
            <person name="Singh A."/>
            <person name="Wilkins M.J."/>
            <person name="Karaoz U."/>
            <person name="Brodie E.L."/>
            <person name="Williams K.H."/>
            <person name="Hubbard S.S."/>
            <person name="Banfield J.F."/>
        </authorList>
    </citation>
    <scope>NUCLEOTIDE SEQUENCE [LARGE SCALE GENOMIC DNA]</scope>
    <source>
        <strain evidence="3">RIFCSPLOWO2_12_FULL_64_10</strain>
    </source>
</reference>
<dbReference type="InterPro" id="IPR008651">
    <property type="entry name" value="Uncharacterised_HicB"/>
</dbReference>
<accession>A0A1F6CBJ5</accession>
<comment type="caution">
    <text evidence="2">The sequence shown here is derived from an EMBL/GenBank/DDBJ whole genome shotgun (WGS) entry which is preliminary data.</text>
</comment>
<evidence type="ECO:0000313" key="3">
    <source>
        <dbReference type="Proteomes" id="UP000178606"/>
    </source>
</evidence>
<dbReference type="AlphaFoldDB" id="A0A1F6CBJ5"/>